<dbReference type="PROSITE" id="PS51257">
    <property type="entry name" value="PROKAR_LIPOPROTEIN"/>
    <property type="match status" value="1"/>
</dbReference>
<name>A0A1L9U2Q3_ASPBC</name>
<feature type="signal peptide" evidence="1">
    <location>
        <begin position="1"/>
        <end position="19"/>
    </location>
</feature>
<evidence type="ECO:0000256" key="1">
    <source>
        <dbReference type="SAM" id="SignalP"/>
    </source>
</evidence>
<dbReference type="OMA" id="WDYAICC"/>
<dbReference type="RefSeq" id="XP_067473185.1">
    <property type="nucleotide sequence ID" value="XM_067626325.1"/>
</dbReference>
<evidence type="ECO:0000313" key="3">
    <source>
        <dbReference type="Proteomes" id="UP000184499"/>
    </source>
</evidence>
<keyword evidence="1" id="KW-0732">Signal</keyword>
<accession>A0A1L9U2Q3</accession>
<gene>
    <name evidence="2" type="ORF">ASPBRDRAFT_49389</name>
</gene>
<organism evidence="2 3">
    <name type="scientific">Aspergillus brasiliensis (strain CBS 101740 / IMI 381727 / IBT 21946)</name>
    <dbReference type="NCBI Taxonomy" id="767769"/>
    <lineage>
        <taxon>Eukaryota</taxon>
        <taxon>Fungi</taxon>
        <taxon>Dikarya</taxon>
        <taxon>Ascomycota</taxon>
        <taxon>Pezizomycotina</taxon>
        <taxon>Eurotiomycetes</taxon>
        <taxon>Eurotiomycetidae</taxon>
        <taxon>Eurotiales</taxon>
        <taxon>Aspergillaceae</taxon>
        <taxon>Aspergillus</taxon>
        <taxon>Aspergillus subgen. Circumdati</taxon>
    </lineage>
</organism>
<evidence type="ECO:0008006" key="4">
    <source>
        <dbReference type="Google" id="ProtNLM"/>
    </source>
</evidence>
<keyword evidence="3" id="KW-1185">Reference proteome</keyword>
<proteinExistence type="predicted"/>
<dbReference type="GeneID" id="93578813"/>
<dbReference type="AlphaFoldDB" id="A0A1L9U2Q3"/>
<dbReference type="EMBL" id="KV878704">
    <property type="protein sequence ID" value="OJJ65935.1"/>
    <property type="molecule type" value="Genomic_DNA"/>
</dbReference>
<feature type="chain" id="PRO_5009887705" description="4Fe-4S ferredoxin-type domain-containing protein" evidence="1">
    <location>
        <begin position="20"/>
        <end position="89"/>
    </location>
</feature>
<protein>
    <recommendedName>
        <fullName evidence="4">4Fe-4S ferredoxin-type domain-containing protein</fullName>
    </recommendedName>
</protein>
<sequence>MQIIKVVALLAANLAVVQGCKCWSKDSVDLEVSEDCCPSGCWNDDKGSCDSDCLKGDDEWDYAICCAAEDDCSDCKYGCHKSGFWEYDL</sequence>
<dbReference type="VEuPathDB" id="FungiDB:ASPBRDRAFT_49389"/>
<evidence type="ECO:0000313" key="2">
    <source>
        <dbReference type="EMBL" id="OJJ65935.1"/>
    </source>
</evidence>
<reference evidence="3" key="1">
    <citation type="journal article" date="2017" name="Genome Biol.">
        <title>Comparative genomics reveals high biological diversity and specific adaptations in the industrially and medically important fungal genus Aspergillus.</title>
        <authorList>
            <person name="de Vries R.P."/>
            <person name="Riley R."/>
            <person name="Wiebenga A."/>
            <person name="Aguilar-Osorio G."/>
            <person name="Amillis S."/>
            <person name="Uchima C.A."/>
            <person name="Anderluh G."/>
            <person name="Asadollahi M."/>
            <person name="Askin M."/>
            <person name="Barry K."/>
            <person name="Battaglia E."/>
            <person name="Bayram O."/>
            <person name="Benocci T."/>
            <person name="Braus-Stromeyer S.A."/>
            <person name="Caldana C."/>
            <person name="Canovas D."/>
            <person name="Cerqueira G.C."/>
            <person name="Chen F."/>
            <person name="Chen W."/>
            <person name="Choi C."/>
            <person name="Clum A."/>
            <person name="Dos Santos R.A."/>
            <person name="Damasio A.R."/>
            <person name="Diallinas G."/>
            <person name="Emri T."/>
            <person name="Fekete E."/>
            <person name="Flipphi M."/>
            <person name="Freyberg S."/>
            <person name="Gallo A."/>
            <person name="Gournas C."/>
            <person name="Habgood R."/>
            <person name="Hainaut M."/>
            <person name="Harispe M.L."/>
            <person name="Henrissat B."/>
            <person name="Hilden K.S."/>
            <person name="Hope R."/>
            <person name="Hossain A."/>
            <person name="Karabika E."/>
            <person name="Karaffa L."/>
            <person name="Karanyi Z."/>
            <person name="Krasevec N."/>
            <person name="Kuo A."/>
            <person name="Kusch H."/>
            <person name="LaButti K."/>
            <person name="Lagendijk E.L."/>
            <person name="Lapidus A."/>
            <person name="Levasseur A."/>
            <person name="Lindquist E."/>
            <person name="Lipzen A."/>
            <person name="Logrieco A.F."/>
            <person name="MacCabe A."/>
            <person name="Maekelae M.R."/>
            <person name="Malavazi I."/>
            <person name="Melin P."/>
            <person name="Meyer V."/>
            <person name="Mielnichuk N."/>
            <person name="Miskei M."/>
            <person name="Molnar A.P."/>
            <person name="Mule G."/>
            <person name="Ngan C.Y."/>
            <person name="Orejas M."/>
            <person name="Orosz E."/>
            <person name="Ouedraogo J.P."/>
            <person name="Overkamp K.M."/>
            <person name="Park H.-S."/>
            <person name="Perrone G."/>
            <person name="Piumi F."/>
            <person name="Punt P.J."/>
            <person name="Ram A.F."/>
            <person name="Ramon A."/>
            <person name="Rauscher S."/>
            <person name="Record E."/>
            <person name="Riano-Pachon D.M."/>
            <person name="Robert V."/>
            <person name="Roehrig J."/>
            <person name="Ruller R."/>
            <person name="Salamov A."/>
            <person name="Salih N.S."/>
            <person name="Samson R.A."/>
            <person name="Sandor E."/>
            <person name="Sanguinetti M."/>
            <person name="Schuetze T."/>
            <person name="Sepcic K."/>
            <person name="Shelest E."/>
            <person name="Sherlock G."/>
            <person name="Sophianopoulou V."/>
            <person name="Squina F.M."/>
            <person name="Sun H."/>
            <person name="Susca A."/>
            <person name="Todd R.B."/>
            <person name="Tsang A."/>
            <person name="Unkles S.E."/>
            <person name="van de Wiele N."/>
            <person name="van Rossen-Uffink D."/>
            <person name="Oliveira J.V."/>
            <person name="Vesth T.C."/>
            <person name="Visser J."/>
            <person name="Yu J.-H."/>
            <person name="Zhou M."/>
            <person name="Andersen M.R."/>
            <person name="Archer D.B."/>
            <person name="Baker S.E."/>
            <person name="Benoit I."/>
            <person name="Brakhage A.A."/>
            <person name="Braus G.H."/>
            <person name="Fischer R."/>
            <person name="Frisvad J.C."/>
            <person name="Goldman G.H."/>
            <person name="Houbraken J."/>
            <person name="Oakley B."/>
            <person name="Pocsi I."/>
            <person name="Scazzocchio C."/>
            <person name="Seiboth B."/>
            <person name="vanKuyk P.A."/>
            <person name="Wortman J."/>
            <person name="Dyer P.S."/>
            <person name="Grigoriev I.V."/>
        </authorList>
    </citation>
    <scope>NUCLEOTIDE SEQUENCE [LARGE SCALE GENOMIC DNA]</scope>
    <source>
        <strain evidence="3">CBS 101740 / IMI 381727 / IBT 21946</strain>
    </source>
</reference>
<dbReference type="Proteomes" id="UP000184499">
    <property type="component" value="Unassembled WGS sequence"/>
</dbReference>